<feature type="domain" description="Peptidase S1" evidence="4">
    <location>
        <begin position="101"/>
        <end position="359"/>
    </location>
</feature>
<evidence type="ECO:0000313" key="6">
    <source>
        <dbReference type="Proteomes" id="UP000321570"/>
    </source>
</evidence>
<dbReference type="InterPro" id="IPR043504">
    <property type="entry name" value="Peptidase_S1_PA_chymotrypsin"/>
</dbReference>
<dbReference type="SMART" id="SM00020">
    <property type="entry name" value="Tryp_SPc"/>
    <property type="match status" value="1"/>
</dbReference>
<dbReference type="GO" id="GO:0006508">
    <property type="term" value="P:proteolysis"/>
    <property type="evidence" value="ECO:0007669"/>
    <property type="project" value="InterPro"/>
</dbReference>
<dbReference type="PROSITE" id="PS50240">
    <property type="entry name" value="TRYPSIN_DOM"/>
    <property type="match status" value="1"/>
</dbReference>
<dbReference type="GO" id="GO:0004252">
    <property type="term" value="F:serine-type endopeptidase activity"/>
    <property type="evidence" value="ECO:0007669"/>
    <property type="project" value="InterPro"/>
</dbReference>
<evidence type="ECO:0000313" key="5">
    <source>
        <dbReference type="EMBL" id="VUZ42853.1"/>
    </source>
</evidence>
<dbReference type="InterPro" id="IPR018114">
    <property type="entry name" value="TRYPSIN_HIS"/>
</dbReference>
<dbReference type="InterPro" id="IPR009003">
    <property type="entry name" value="Peptidase_S1_PA"/>
</dbReference>
<accession>A0A564Y8I3</accession>
<dbReference type="AlphaFoldDB" id="A0A564Y8I3"/>
<sequence>MISNTLKLLPLLIAFAFGEIGNFSDVMDTANSGLEFGKTSCSKYFDKYCPVKDPWNPHCAYRKNKLEGQYGVLNISPRLYKHCTTCGIRQIYETNRYAYKIYGGRESVPHSWPWMAGLYELTTEDWYAHVTLQKYTRTGMICAASLISEKYAITAAHCLIEPEKQVMEKKWYLVKETLQRSLFLRFGDHHRSNWWFEPQVDVPILGFTIYKSDSDKFSGDVAILELERPVSFTPQIHPVCLPPPNLYLKAATKCIAVGWGLLNDYPPIPALTLHEAEMSIVSPILCHTVNRKIQLDMLVCAYELEKVVLYGDSGGGLFCKIHPDDQQWYLYGVTGFFSAGASGFSRVPYFVEWIHEMVR</sequence>
<dbReference type="Proteomes" id="UP000321570">
    <property type="component" value="Unassembled WGS sequence"/>
</dbReference>
<comment type="similarity">
    <text evidence="2">Belongs to the peptidase S1 family. CLIP subfamily.</text>
</comment>
<evidence type="ECO:0000256" key="1">
    <source>
        <dbReference type="ARBA" id="ARBA00023157"/>
    </source>
</evidence>
<dbReference type="CDD" id="cd00190">
    <property type="entry name" value="Tryp_SPc"/>
    <property type="match status" value="1"/>
</dbReference>
<dbReference type="PROSITE" id="PS00134">
    <property type="entry name" value="TRYPSIN_HIS"/>
    <property type="match status" value="1"/>
</dbReference>
<dbReference type="PRINTS" id="PR00722">
    <property type="entry name" value="CHYMOTRYPSIN"/>
</dbReference>
<evidence type="ECO:0000259" key="4">
    <source>
        <dbReference type="PROSITE" id="PS50240"/>
    </source>
</evidence>
<dbReference type="PANTHER" id="PTHR24256">
    <property type="entry name" value="TRYPTASE-RELATED"/>
    <property type="match status" value="1"/>
</dbReference>
<dbReference type="InterPro" id="IPR051487">
    <property type="entry name" value="Ser/Thr_Proteases_Immune/Dev"/>
</dbReference>
<dbReference type="InterPro" id="IPR001254">
    <property type="entry name" value="Trypsin_dom"/>
</dbReference>
<name>A0A564Y8I3_HYMDI</name>
<proteinExistence type="inferred from homology"/>
<dbReference type="InterPro" id="IPR001314">
    <property type="entry name" value="Peptidase_S1A"/>
</dbReference>
<feature type="chain" id="PRO_5021942577" description="Peptidase S1 domain-containing protein" evidence="3">
    <location>
        <begin position="19"/>
        <end position="359"/>
    </location>
</feature>
<gene>
    <name evidence="5" type="ORF">WMSIL1_LOCUS3521</name>
</gene>
<keyword evidence="3" id="KW-0732">Signal</keyword>
<evidence type="ECO:0000256" key="2">
    <source>
        <dbReference type="ARBA" id="ARBA00024195"/>
    </source>
</evidence>
<protein>
    <recommendedName>
        <fullName evidence="4">Peptidase S1 domain-containing protein</fullName>
    </recommendedName>
</protein>
<dbReference type="Pfam" id="PF00089">
    <property type="entry name" value="Trypsin"/>
    <property type="match status" value="1"/>
</dbReference>
<feature type="signal peptide" evidence="3">
    <location>
        <begin position="1"/>
        <end position="18"/>
    </location>
</feature>
<dbReference type="Gene3D" id="2.40.10.10">
    <property type="entry name" value="Trypsin-like serine proteases"/>
    <property type="match status" value="1"/>
</dbReference>
<reference evidence="5 6" key="1">
    <citation type="submission" date="2019-07" db="EMBL/GenBank/DDBJ databases">
        <authorList>
            <person name="Jastrzebski P J."/>
            <person name="Paukszto L."/>
            <person name="Jastrzebski P J."/>
        </authorList>
    </citation>
    <scope>NUCLEOTIDE SEQUENCE [LARGE SCALE GENOMIC DNA]</scope>
    <source>
        <strain evidence="5 6">WMS-il1</strain>
    </source>
</reference>
<keyword evidence="6" id="KW-1185">Reference proteome</keyword>
<dbReference type="EMBL" id="CABIJS010000110">
    <property type="protein sequence ID" value="VUZ42853.1"/>
    <property type="molecule type" value="Genomic_DNA"/>
</dbReference>
<dbReference type="SUPFAM" id="SSF50494">
    <property type="entry name" value="Trypsin-like serine proteases"/>
    <property type="match status" value="1"/>
</dbReference>
<evidence type="ECO:0000256" key="3">
    <source>
        <dbReference type="SAM" id="SignalP"/>
    </source>
</evidence>
<organism evidence="5 6">
    <name type="scientific">Hymenolepis diminuta</name>
    <name type="common">Rat tapeworm</name>
    <dbReference type="NCBI Taxonomy" id="6216"/>
    <lineage>
        <taxon>Eukaryota</taxon>
        <taxon>Metazoa</taxon>
        <taxon>Spiralia</taxon>
        <taxon>Lophotrochozoa</taxon>
        <taxon>Platyhelminthes</taxon>
        <taxon>Cestoda</taxon>
        <taxon>Eucestoda</taxon>
        <taxon>Cyclophyllidea</taxon>
        <taxon>Hymenolepididae</taxon>
        <taxon>Hymenolepis</taxon>
    </lineage>
</organism>
<keyword evidence="1" id="KW-1015">Disulfide bond</keyword>